<dbReference type="GeneID" id="20328334"/>
<feature type="domain" description="Poly(A) RNA polymerase mitochondrial-like central palm" evidence="9">
    <location>
        <begin position="46"/>
        <end position="175"/>
    </location>
</feature>
<evidence type="ECO:0000256" key="1">
    <source>
        <dbReference type="ARBA" id="ARBA00001936"/>
    </source>
</evidence>
<dbReference type="GO" id="GO:1990817">
    <property type="term" value="F:poly(A) RNA polymerase activity"/>
    <property type="evidence" value="ECO:0007669"/>
    <property type="project" value="UniProtKB-EC"/>
</dbReference>
<dbReference type="Pfam" id="PF22600">
    <property type="entry name" value="MTPAP-like_central"/>
    <property type="match status" value="1"/>
</dbReference>
<dbReference type="PANTHER" id="PTHR23092">
    <property type="entry name" value="POLY(A) RNA POLYMERASE"/>
    <property type="match status" value="1"/>
</dbReference>
<dbReference type="PANTHER" id="PTHR23092:SF15">
    <property type="entry name" value="INACTIVE NON-CANONICAL POLY(A) RNA POLYMERASE PROTEIN TRF4-2-RELATED"/>
    <property type="match status" value="1"/>
</dbReference>
<evidence type="ECO:0000256" key="2">
    <source>
        <dbReference type="ARBA" id="ARBA00008593"/>
    </source>
</evidence>
<feature type="region of interest" description="Disordered" evidence="7">
    <location>
        <begin position="627"/>
        <end position="649"/>
    </location>
</feature>
<dbReference type="InterPro" id="IPR043519">
    <property type="entry name" value="NT_sf"/>
</dbReference>
<evidence type="ECO:0000256" key="3">
    <source>
        <dbReference type="ARBA" id="ARBA00012388"/>
    </source>
</evidence>
<dbReference type="OrthoDB" id="273917at2759"/>
<evidence type="ECO:0000313" key="11">
    <source>
        <dbReference type="Proteomes" id="UP000054324"/>
    </source>
</evidence>
<evidence type="ECO:0000259" key="8">
    <source>
        <dbReference type="Pfam" id="PF03828"/>
    </source>
</evidence>
<dbReference type="InterPro" id="IPR045862">
    <property type="entry name" value="Trf4-like"/>
</dbReference>
<sequence>NHRFNEESLLKLRTKLANFPICRDLAFEDIPWKPSNHDYEPGTVGLHNEIKDFYNYIKPTDEEQYARDVVVSKIKDVVHSMWPDCEVDVFGSFKTGLYLPTSDIDMVIFGKWEALPLHTLKHALSSSGISSEITVLDKATVPIVKMTDKETGLKVDISFNMINSVRAAVLIQDYMRTFPCMPYLVFVLKQFLLQRNLNEVWTGGLSSYALILMVVRFLQDTISSKWVSENVNLGTLLLEFFELYGRLFNYSKTAIRVTDRGEYVQKEVVLQNMVHSVRPSILCIEDPLCPGNDVGRRSYQAMLVKQAFEYAYLVLSSAVLPHYQFLHSRKEISILGRIIRISKESMDCRQRIRVYGRGLLDALKPHQVPTDPTQKPIIMTIQPTSTMSIIPMNWPTHRPPYGLPTNLPIIVSNPVPIPPQLHLQLPSTVQPNAPLSSQSVAPVAKPPHSVSQFPVLGQSHVQPVSGDNGTTSTHAVGSSKEELSNSDELSNTEESPVLTPSTTEDAVAELHERPKDSDKPGEYSVLAEELQFPVLGQSHVQPVSGDNGTTSTHAVGSSKEELSNSDELSNTEESPVLTPSTTEDAVAELHERPKDSDKPGEYSVLAEELASLSTLINTDGKVSSVVESTVPHAEHEDSKRRCLRPVSPVSSAEPAEVHLVCSSKPQPMCESLAFHQRTVCEDRSWEEPEKQSGLDSVPTNIGRSRKQGTKASRQQLAHIPVSHRDNQFSRFISLTPSTSSALAFGQKRHVTGARRAK</sequence>
<evidence type="ECO:0000259" key="9">
    <source>
        <dbReference type="Pfam" id="PF22600"/>
    </source>
</evidence>
<dbReference type="Gene3D" id="3.30.460.10">
    <property type="entry name" value="Beta Polymerase, domain 2"/>
    <property type="match status" value="1"/>
</dbReference>
<evidence type="ECO:0000256" key="7">
    <source>
        <dbReference type="SAM" id="MobiDB-lite"/>
    </source>
</evidence>
<feature type="compositionally biased region" description="Basic and acidic residues" evidence="7">
    <location>
        <begin position="683"/>
        <end position="692"/>
    </location>
</feature>
<dbReference type="InterPro" id="IPR002058">
    <property type="entry name" value="PAP_assoc"/>
</dbReference>
<accession>A0A074ZIV0</accession>
<dbReference type="SUPFAM" id="SSF81631">
    <property type="entry name" value="PAP/OAS1 substrate-binding domain"/>
    <property type="match status" value="1"/>
</dbReference>
<feature type="compositionally biased region" description="Polar residues" evidence="7">
    <location>
        <begin position="486"/>
        <end position="502"/>
    </location>
</feature>
<protein>
    <recommendedName>
        <fullName evidence="3">polynucleotide adenylyltransferase</fullName>
        <ecNumber evidence="3">2.7.7.19</ecNumber>
    </recommendedName>
</protein>
<evidence type="ECO:0000256" key="4">
    <source>
        <dbReference type="ARBA" id="ARBA00022679"/>
    </source>
</evidence>
<evidence type="ECO:0000256" key="6">
    <source>
        <dbReference type="ARBA" id="ARBA00022842"/>
    </source>
</evidence>
<gene>
    <name evidence="10" type="ORF">T265_14168</name>
</gene>
<dbReference type="EMBL" id="KL596769">
    <property type="protein sequence ID" value="KER25682.1"/>
    <property type="molecule type" value="Genomic_DNA"/>
</dbReference>
<dbReference type="KEGG" id="ovi:T265_14168"/>
<dbReference type="STRING" id="6198.A0A074ZIV0"/>
<keyword evidence="11" id="KW-1185">Reference proteome</keyword>
<organism evidence="10 11">
    <name type="scientific">Opisthorchis viverrini</name>
    <name type="common">Southeast Asian liver fluke</name>
    <dbReference type="NCBI Taxonomy" id="6198"/>
    <lineage>
        <taxon>Eukaryota</taxon>
        <taxon>Metazoa</taxon>
        <taxon>Spiralia</taxon>
        <taxon>Lophotrochozoa</taxon>
        <taxon>Platyhelminthes</taxon>
        <taxon>Trematoda</taxon>
        <taxon>Digenea</taxon>
        <taxon>Opisthorchiida</taxon>
        <taxon>Opisthorchiata</taxon>
        <taxon>Opisthorchiidae</taxon>
        <taxon>Opisthorchis</taxon>
    </lineage>
</organism>
<dbReference type="EC" id="2.7.7.19" evidence="3"/>
<feature type="compositionally biased region" description="Polar residues" evidence="7">
    <location>
        <begin position="428"/>
        <end position="440"/>
    </location>
</feature>
<dbReference type="GO" id="GO:0043634">
    <property type="term" value="P:polyadenylation-dependent ncRNA catabolic process"/>
    <property type="evidence" value="ECO:0007669"/>
    <property type="project" value="TreeGrafter"/>
</dbReference>
<dbReference type="CTD" id="20328334"/>
<dbReference type="CDD" id="cd05402">
    <property type="entry name" value="NT_PAP_TUTase"/>
    <property type="match status" value="1"/>
</dbReference>
<dbReference type="Gene3D" id="1.10.1410.10">
    <property type="match status" value="1"/>
</dbReference>
<dbReference type="FunFam" id="1.10.1410.10:FF:000003">
    <property type="entry name" value="non-canonical poly(A) RNA polymerase PAPD7"/>
    <property type="match status" value="1"/>
</dbReference>
<keyword evidence="4" id="KW-0808">Transferase</keyword>
<name>A0A074ZIV0_OPIVI</name>
<dbReference type="Proteomes" id="UP000054324">
    <property type="component" value="Unassembled WGS sequence"/>
</dbReference>
<comment type="similarity">
    <text evidence="2">Belongs to the DNA polymerase type-B-like family.</text>
</comment>
<dbReference type="AlphaFoldDB" id="A0A074ZIV0"/>
<feature type="region of interest" description="Disordered" evidence="7">
    <location>
        <begin position="536"/>
        <end position="603"/>
    </location>
</feature>
<feature type="region of interest" description="Disordered" evidence="7">
    <location>
        <begin position="683"/>
        <end position="714"/>
    </location>
</feature>
<evidence type="ECO:0000313" key="10">
    <source>
        <dbReference type="EMBL" id="KER25682.1"/>
    </source>
</evidence>
<proteinExistence type="inferred from homology"/>
<keyword evidence="6" id="KW-0460">Magnesium</keyword>
<feature type="non-terminal residue" evidence="10">
    <location>
        <position position="1"/>
    </location>
</feature>
<reference evidence="10 11" key="1">
    <citation type="submission" date="2013-11" db="EMBL/GenBank/DDBJ databases">
        <title>Opisthorchis viverrini - life in the bile duct.</title>
        <authorList>
            <person name="Young N.D."/>
            <person name="Nagarajan N."/>
            <person name="Lin S.J."/>
            <person name="Korhonen P.K."/>
            <person name="Jex A.R."/>
            <person name="Hall R.S."/>
            <person name="Safavi-Hemami H."/>
            <person name="Kaewkong W."/>
            <person name="Bertrand D."/>
            <person name="Gao S."/>
            <person name="Seet Q."/>
            <person name="Wongkham S."/>
            <person name="Teh B.T."/>
            <person name="Wongkham C."/>
            <person name="Intapan P.M."/>
            <person name="Maleewong W."/>
            <person name="Yang X."/>
            <person name="Hu M."/>
            <person name="Wang Z."/>
            <person name="Hofmann A."/>
            <person name="Sternberg P.W."/>
            <person name="Tan P."/>
            <person name="Wang J."/>
            <person name="Gasser R.B."/>
        </authorList>
    </citation>
    <scope>NUCLEOTIDE SEQUENCE [LARGE SCALE GENOMIC DNA]</scope>
</reference>
<dbReference type="SUPFAM" id="SSF81301">
    <property type="entry name" value="Nucleotidyltransferase"/>
    <property type="match status" value="1"/>
</dbReference>
<feature type="compositionally biased region" description="Polar residues" evidence="7">
    <location>
        <begin position="459"/>
        <end position="476"/>
    </location>
</feature>
<feature type="region of interest" description="Disordered" evidence="7">
    <location>
        <begin position="428"/>
        <end position="502"/>
    </location>
</feature>
<feature type="domain" description="PAP-associated" evidence="8">
    <location>
        <begin position="232"/>
        <end position="292"/>
    </location>
</feature>
<dbReference type="GO" id="GO:0003729">
    <property type="term" value="F:mRNA binding"/>
    <property type="evidence" value="ECO:0007669"/>
    <property type="project" value="TreeGrafter"/>
</dbReference>
<feature type="compositionally biased region" description="Polar residues" evidence="7">
    <location>
        <begin position="538"/>
        <end position="555"/>
    </location>
</feature>
<dbReference type="InterPro" id="IPR054708">
    <property type="entry name" value="MTPAP-like_central"/>
</dbReference>
<dbReference type="Pfam" id="PF03828">
    <property type="entry name" value="PAP_assoc"/>
    <property type="match status" value="1"/>
</dbReference>
<feature type="compositionally biased region" description="Polar residues" evidence="7">
    <location>
        <begin position="565"/>
        <end position="583"/>
    </location>
</feature>
<dbReference type="RefSeq" id="XP_009170587.1">
    <property type="nucleotide sequence ID" value="XM_009172323.1"/>
</dbReference>
<dbReference type="FunFam" id="3.30.460.10:FF:000006">
    <property type="entry name" value="non-canonical poly(A) RNA polymerase PAPD5"/>
    <property type="match status" value="1"/>
</dbReference>
<feature type="compositionally biased region" description="Polar residues" evidence="7">
    <location>
        <begin position="693"/>
        <end position="702"/>
    </location>
</feature>
<dbReference type="GO" id="GO:0031123">
    <property type="term" value="P:RNA 3'-end processing"/>
    <property type="evidence" value="ECO:0007669"/>
    <property type="project" value="TreeGrafter"/>
</dbReference>
<evidence type="ECO:0000256" key="5">
    <source>
        <dbReference type="ARBA" id="ARBA00022723"/>
    </source>
</evidence>
<dbReference type="GO" id="GO:0031499">
    <property type="term" value="C:TRAMP complex"/>
    <property type="evidence" value="ECO:0007669"/>
    <property type="project" value="TreeGrafter"/>
</dbReference>
<keyword evidence="5" id="KW-0479">Metal-binding</keyword>
<feature type="compositionally biased region" description="Basic and acidic residues" evidence="7">
    <location>
        <begin position="587"/>
        <end position="600"/>
    </location>
</feature>
<comment type="cofactor">
    <cofactor evidence="1">
        <name>Mn(2+)</name>
        <dbReference type="ChEBI" id="CHEBI:29035"/>
    </cofactor>
</comment>
<dbReference type="GO" id="GO:0046872">
    <property type="term" value="F:metal ion binding"/>
    <property type="evidence" value="ECO:0007669"/>
    <property type="project" value="UniProtKB-KW"/>
</dbReference>
<dbReference type="GO" id="GO:0005730">
    <property type="term" value="C:nucleolus"/>
    <property type="evidence" value="ECO:0007669"/>
    <property type="project" value="TreeGrafter"/>
</dbReference>